<evidence type="ECO:0000313" key="4">
    <source>
        <dbReference type="Proteomes" id="UP000636110"/>
    </source>
</evidence>
<reference evidence="3 4" key="1">
    <citation type="submission" date="2019-11" db="EMBL/GenBank/DDBJ databases">
        <title>Description of Pedobacter sp. LMG 31462T.</title>
        <authorList>
            <person name="Carlier A."/>
            <person name="Qi S."/>
            <person name="Vandamme P."/>
        </authorList>
    </citation>
    <scope>NUCLEOTIDE SEQUENCE [LARGE SCALE GENOMIC DNA]</scope>
    <source>
        <strain evidence="3 4">LMG 31462</strain>
    </source>
</reference>
<protein>
    <recommendedName>
        <fullName evidence="2">Bacterial virulence domain-containing protein</fullName>
    </recommendedName>
</protein>
<name>A0ABR6F074_9SPHI</name>
<dbReference type="Proteomes" id="UP000636110">
    <property type="component" value="Unassembled WGS sequence"/>
</dbReference>
<feature type="chain" id="PRO_5046618443" description="Bacterial virulence domain-containing protein" evidence="1">
    <location>
        <begin position="20"/>
        <end position="244"/>
    </location>
</feature>
<organism evidence="3 4">
    <name type="scientific">Pedobacter gandavensis</name>
    <dbReference type="NCBI Taxonomy" id="2679963"/>
    <lineage>
        <taxon>Bacteria</taxon>
        <taxon>Pseudomonadati</taxon>
        <taxon>Bacteroidota</taxon>
        <taxon>Sphingobacteriia</taxon>
        <taxon>Sphingobacteriales</taxon>
        <taxon>Sphingobacteriaceae</taxon>
        <taxon>Pedobacter</taxon>
    </lineage>
</organism>
<evidence type="ECO:0000256" key="1">
    <source>
        <dbReference type="SAM" id="SignalP"/>
    </source>
</evidence>
<feature type="signal peptide" evidence="1">
    <location>
        <begin position="1"/>
        <end position="19"/>
    </location>
</feature>
<comment type="caution">
    <text evidence="3">The sequence shown here is derived from an EMBL/GenBank/DDBJ whole genome shotgun (WGS) entry which is preliminary data.</text>
</comment>
<dbReference type="Pfam" id="PF06057">
    <property type="entry name" value="VirJ"/>
    <property type="match status" value="1"/>
</dbReference>
<keyword evidence="1" id="KW-0732">Signal</keyword>
<dbReference type="EMBL" id="WNXC01000006">
    <property type="protein sequence ID" value="MBB2150616.1"/>
    <property type="molecule type" value="Genomic_DNA"/>
</dbReference>
<proteinExistence type="predicted"/>
<accession>A0ABR6F074</accession>
<dbReference type="SUPFAM" id="SSF53474">
    <property type="entry name" value="alpha/beta-Hydrolases"/>
    <property type="match status" value="1"/>
</dbReference>
<feature type="domain" description="Bacterial virulence" evidence="2">
    <location>
        <begin position="58"/>
        <end position="242"/>
    </location>
</feature>
<gene>
    <name evidence="3" type="ORF">GM920_17085</name>
</gene>
<dbReference type="RefSeq" id="WP_182959715.1">
    <property type="nucleotide sequence ID" value="NZ_WNXC01000006.1"/>
</dbReference>
<evidence type="ECO:0000259" key="2">
    <source>
        <dbReference type="Pfam" id="PF06057"/>
    </source>
</evidence>
<evidence type="ECO:0000313" key="3">
    <source>
        <dbReference type="EMBL" id="MBB2150616.1"/>
    </source>
</evidence>
<dbReference type="Gene3D" id="3.40.50.1820">
    <property type="entry name" value="alpha/beta hydrolase"/>
    <property type="match status" value="1"/>
</dbReference>
<keyword evidence="4" id="KW-1185">Reference proteome</keyword>
<dbReference type="InterPro" id="IPR010333">
    <property type="entry name" value="VirJ"/>
</dbReference>
<dbReference type="InterPro" id="IPR029058">
    <property type="entry name" value="AB_hydrolase_fold"/>
</dbReference>
<sequence length="244" mass="26912">MKPVLVLMFLFLLFNKNSAELMDVQPPMALIVERGQPYTGDLPLKLIPANQKNKLPLVFMISGDGGWSRFDQALAEELASKGLSVLGLDAQKYFWKAKTPDQASKDINLALSHYLGSLGKESLVLGGYSFGASIVPFIANRLPANLRAQLKAVISLSPDVSTDFEIHLIDLLNFNSTKNKYNVVAEMKKLMPLVPVSIFGSDEGDKIKSTFLKEGLKVITMEGDHHFDKDYGKIAAVFVKQIPL</sequence>